<reference evidence="1 2" key="1">
    <citation type="submission" date="2019-05" db="EMBL/GenBank/DDBJ databases">
        <title>Another draft genome of Portunus trituberculatus and its Hox gene families provides insights of decapod evolution.</title>
        <authorList>
            <person name="Jeong J.-H."/>
            <person name="Song I."/>
            <person name="Kim S."/>
            <person name="Choi T."/>
            <person name="Kim D."/>
            <person name="Ryu S."/>
            <person name="Kim W."/>
        </authorList>
    </citation>
    <scope>NUCLEOTIDE SEQUENCE [LARGE SCALE GENOMIC DNA]</scope>
    <source>
        <tissue evidence="1">Muscle</tissue>
    </source>
</reference>
<name>A0A5B7ITJ4_PORTR</name>
<dbReference type="Proteomes" id="UP000324222">
    <property type="component" value="Unassembled WGS sequence"/>
</dbReference>
<keyword evidence="2" id="KW-1185">Reference proteome</keyword>
<dbReference type="AlphaFoldDB" id="A0A5B7ITJ4"/>
<sequence length="63" mass="6831">MSGMSEVAVSGNAYLVQGRQKRLAMTFALVMATRHNTGGGHRSGHCCLPQDILKHIMISVFSQ</sequence>
<organism evidence="1 2">
    <name type="scientific">Portunus trituberculatus</name>
    <name type="common">Swimming crab</name>
    <name type="synonym">Neptunus trituberculatus</name>
    <dbReference type="NCBI Taxonomy" id="210409"/>
    <lineage>
        <taxon>Eukaryota</taxon>
        <taxon>Metazoa</taxon>
        <taxon>Ecdysozoa</taxon>
        <taxon>Arthropoda</taxon>
        <taxon>Crustacea</taxon>
        <taxon>Multicrustacea</taxon>
        <taxon>Malacostraca</taxon>
        <taxon>Eumalacostraca</taxon>
        <taxon>Eucarida</taxon>
        <taxon>Decapoda</taxon>
        <taxon>Pleocyemata</taxon>
        <taxon>Brachyura</taxon>
        <taxon>Eubrachyura</taxon>
        <taxon>Portunoidea</taxon>
        <taxon>Portunidae</taxon>
        <taxon>Portuninae</taxon>
        <taxon>Portunus</taxon>
    </lineage>
</organism>
<proteinExistence type="predicted"/>
<comment type="caution">
    <text evidence="1">The sequence shown here is derived from an EMBL/GenBank/DDBJ whole genome shotgun (WGS) entry which is preliminary data.</text>
</comment>
<evidence type="ECO:0000313" key="2">
    <source>
        <dbReference type="Proteomes" id="UP000324222"/>
    </source>
</evidence>
<dbReference type="EMBL" id="VSRR010079321">
    <property type="protein sequence ID" value="MPC88911.1"/>
    <property type="molecule type" value="Genomic_DNA"/>
</dbReference>
<gene>
    <name evidence="1" type="ORF">E2C01_083835</name>
</gene>
<accession>A0A5B7ITJ4</accession>
<evidence type="ECO:0000313" key="1">
    <source>
        <dbReference type="EMBL" id="MPC88911.1"/>
    </source>
</evidence>
<protein>
    <submittedName>
        <fullName evidence="1">Uncharacterized protein</fullName>
    </submittedName>
</protein>